<keyword evidence="2" id="KW-1185">Reference proteome</keyword>
<name>A0ABZ0CUS3_9BURK</name>
<protein>
    <submittedName>
        <fullName evidence="1">Uncharacterized protein</fullName>
    </submittedName>
</protein>
<evidence type="ECO:0000313" key="2">
    <source>
        <dbReference type="Proteomes" id="UP001303946"/>
    </source>
</evidence>
<dbReference type="EMBL" id="CP136336">
    <property type="protein sequence ID" value="WOB06881.1"/>
    <property type="molecule type" value="Genomic_DNA"/>
</dbReference>
<evidence type="ECO:0000313" key="1">
    <source>
        <dbReference type="EMBL" id="WOB06881.1"/>
    </source>
</evidence>
<sequence>MQVKAAISSIEKCLREASNHFLSDSYGEPLTDDDEAVASYYIERAFIELLVLVEHLNLPSTYRRVESLLEQALKDGLTKSKMGSDEPYLVWAEKLRMFVDGLSELHGLGETDASEMRDIKSILRRAVYMLCDTTLFADVPKKESEVHARIEGILKCHYQDLKSKPALSKPIKKFEPDSAIPSIKTLIEYKFITSKAEAKRVADEILADVSGYRSPDWRNLLFVIYETERVMHEDEWTALLQECGLGRNYDAIVLSGSAKAA</sequence>
<gene>
    <name evidence="1" type="ORF">RXV79_18385</name>
</gene>
<dbReference type="Proteomes" id="UP001303946">
    <property type="component" value="Chromosome"/>
</dbReference>
<proteinExistence type="predicted"/>
<dbReference type="RefSeq" id="WP_316699526.1">
    <property type="nucleotide sequence ID" value="NZ_CP136336.1"/>
</dbReference>
<accession>A0ABZ0CUS3</accession>
<organism evidence="1 2">
    <name type="scientific">Piscinibacter gummiphilus</name>
    <dbReference type="NCBI Taxonomy" id="946333"/>
    <lineage>
        <taxon>Bacteria</taxon>
        <taxon>Pseudomonadati</taxon>
        <taxon>Pseudomonadota</taxon>
        <taxon>Betaproteobacteria</taxon>
        <taxon>Burkholderiales</taxon>
        <taxon>Sphaerotilaceae</taxon>
        <taxon>Piscinibacter</taxon>
    </lineage>
</organism>
<dbReference type="Pfam" id="PF18742">
    <property type="entry name" value="DpnII-MboI"/>
    <property type="match status" value="1"/>
</dbReference>
<reference evidence="1 2" key="1">
    <citation type="submission" date="2023-10" db="EMBL/GenBank/DDBJ databases">
        <title>Bacteria for the degradation of biodegradable plastic PBAT(Polybutylene adipate terephthalate).</title>
        <authorList>
            <person name="Weon H.-Y."/>
            <person name="Yeon J."/>
        </authorList>
    </citation>
    <scope>NUCLEOTIDE SEQUENCE [LARGE SCALE GENOMIC DNA]</scope>
    <source>
        <strain evidence="1 2">SBD 7-3</strain>
    </source>
</reference>